<dbReference type="InterPro" id="IPR001387">
    <property type="entry name" value="Cro/C1-type_HTH"/>
</dbReference>
<dbReference type="InterPro" id="IPR010982">
    <property type="entry name" value="Lambda_DNA-bd_dom_sf"/>
</dbReference>
<gene>
    <name evidence="2" type="ORF">SAMN05192548_100824</name>
</gene>
<dbReference type="Gene3D" id="1.10.260.40">
    <property type="entry name" value="lambda repressor-like DNA-binding domains"/>
    <property type="match status" value="1"/>
</dbReference>
<dbReference type="CDD" id="cd00093">
    <property type="entry name" value="HTH_XRE"/>
    <property type="match status" value="1"/>
</dbReference>
<dbReference type="PROSITE" id="PS50943">
    <property type="entry name" value="HTH_CROC1"/>
    <property type="match status" value="1"/>
</dbReference>
<dbReference type="Proteomes" id="UP000184395">
    <property type="component" value="Unassembled WGS sequence"/>
</dbReference>
<dbReference type="GO" id="GO:0003677">
    <property type="term" value="F:DNA binding"/>
    <property type="evidence" value="ECO:0007669"/>
    <property type="project" value="InterPro"/>
</dbReference>
<dbReference type="SUPFAM" id="SSF47413">
    <property type="entry name" value="lambda repressor-like DNA-binding domains"/>
    <property type="match status" value="1"/>
</dbReference>
<dbReference type="AlphaFoldDB" id="A0A1M6MP96"/>
<feature type="domain" description="HTH cro/C1-type" evidence="1">
    <location>
        <begin position="32"/>
        <end position="85"/>
    </location>
</feature>
<dbReference type="SMART" id="SM00530">
    <property type="entry name" value="HTH_XRE"/>
    <property type="match status" value="1"/>
</dbReference>
<sequence length="132" mass="15222">MSWLYSVTGAHKIREFDEFGMKKKREEFRARLRRVRNELHDSQKAFAIKGGVTEKTQSNYEKGAREPGLLYLLKLAAAGVNVGYLLTGQEFEQQLAPAEQELLRELRKINPQDRDEFIIALCVLVKKLPRST</sequence>
<organism evidence="2 3">
    <name type="scientific">Paraburkholderia terricola</name>
    <dbReference type="NCBI Taxonomy" id="169427"/>
    <lineage>
        <taxon>Bacteria</taxon>
        <taxon>Pseudomonadati</taxon>
        <taxon>Pseudomonadota</taxon>
        <taxon>Betaproteobacteria</taxon>
        <taxon>Burkholderiales</taxon>
        <taxon>Burkholderiaceae</taxon>
        <taxon>Paraburkholderia</taxon>
    </lineage>
</organism>
<evidence type="ECO:0000313" key="3">
    <source>
        <dbReference type="Proteomes" id="UP000184395"/>
    </source>
</evidence>
<accession>A0A1M6MP96</accession>
<dbReference type="EMBL" id="FRAB01000008">
    <property type="protein sequence ID" value="SHJ85335.1"/>
    <property type="molecule type" value="Genomic_DNA"/>
</dbReference>
<evidence type="ECO:0000313" key="2">
    <source>
        <dbReference type="EMBL" id="SHJ85335.1"/>
    </source>
</evidence>
<dbReference type="Pfam" id="PF01381">
    <property type="entry name" value="HTH_3"/>
    <property type="match status" value="1"/>
</dbReference>
<evidence type="ECO:0000259" key="1">
    <source>
        <dbReference type="PROSITE" id="PS50943"/>
    </source>
</evidence>
<proteinExistence type="predicted"/>
<protein>
    <submittedName>
        <fullName evidence="2">Transcriptional regulator, contains XRE-family HTH domain</fullName>
    </submittedName>
</protein>
<reference evidence="2 3" key="1">
    <citation type="submission" date="2016-11" db="EMBL/GenBank/DDBJ databases">
        <authorList>
            <person name="Jaros S."/>
            <person name="Januszkiewicz K."/>
            <person name="Wedrychowicz H."/>
        </authorList>
    </citation>
    <scope>NUCLEOTIDE SEQUENCE [LARGE SCALE GENOMIC DNA]</scope>
    <source>
        <strain evidence="2 3">LMG 20594</strain>
    </source>
</reference>
<name>A0A1M6MP96_9BURK</name>